<organism evidence="4 5">
    <name type="scientific">Sitophilus oryzae</name>
    <name type="common">Rice weevil</name>
    <name type="synonym">Curculio oryzae</name>
    <dbReference type="NCBI Taxonomy" id="7048"/>
    <lineage>
        <taxon>Eukaryota</taxon>
        <taxon>Metazoa</taxon>
        <taxon>Ecdysozoa</taxon>
        <taxon>Arthropoda</taxon>
        <taxon>Hexapoda</taxon>
        <taxon>Insecta</taxon>
        <taxon>Pterygota</taxon>
        <taxon>Neoptera</taxon>
        <taxon>Endopterygota</taxon>
        <taxon>Coleoptera</taxon>
        <taxon>Polyphaga</taxon>
        <taxon>Cucujiformia</taxon>
        <taxon>Curculionidae</taxon>
        <taxon>Dryophthorinae</taxon>
        <taxon>Sitophilus</taxon>
    </lineage>
</organism>
<evidence type="ECO:0000313" key="4">
    <source>
        <dbReference type="Proteomes" id="UP000504635"/>
    </source>
</evidence>
<accession>A0A6J2X453</accession>
<feature type="transmembrane region" description="Helical" evidence="1">
    <location>
        <begin position="606"/>
        <end position="623"/>
    </location>
</feature>
<feature type="transmembrane region" description="Helical" evidence="1">
    <location>
        <begin position="425"/>
        <end position="445"/>
    </location>
</feature>
<dbReference type="GO" id="GO:0016747">
    <property type="term" value="F:acyltransferase activity, transferring groups other than amino-acyl groups"/>
    <property type="evidence" value="ECO:0007669"/>
    <property type="project" value="InterPro"/>
</dbReference>
<feature type="transmembrane region" description="Helical" evidence="1">
    <location>
        <begin position="367"/>
        <end position="383"/>
    </location>
</feature>
<keyword evidence="1" id="KW-0472">Membrane</keyword>
<dbReference type="PANTHER" id="PTHR11161">
    <property type="entry name" value="O-ACYLTRANSFERASE"/>
    <property type="match status" value="1"/>
</dbReference>
<dbReference type="Proteomes" id="UP000504635">
    <property type="component" value="Unplaced"/>
</dbReference>
<dbReference type="InterPro" id="IPR002656">
    <property type="entry name" value="Acyl_transf_3_dom"/>
</dbReference>
<keyword evidence="1" id="KW-0812">Transmembrane</keyword>
<keyword evidence="4" id="KW-1185">Reference proteome</keyword>
<evidence type="ECO:0000313" key="5">
    <source>
        <dbReference type="RefSeq" id="XP_030745927.1"/>
    </source>
</evidence>
<feature type="transmembrane region" description="Helical" evidence="1">
    <location>
        <begin position="452"/>
        <end position="483"/>
    </location>
</feature>
<keyword evidence="2" id="KW-0732">Signal</keyword>
<protein>
    <submittedName>
        <fullName evidence="5">Nose resistant to fluoxetine protein 6-like</fullName>
    </submittedName>
</protein>
<feature type="transmembrane region" description="Helical" evidence="1">
    <location>
        <begin position="325"/>
        <end position="346"/>
    </location>
</feature>
<dbReference type="AlphaFoldDB" id="A0A6J2X453"/>
<dbReference type="InterPro" id="IPR052728">
    <property type="entry name" value="O2_lipid_transport_reg"/>
</dbReference>
<feature type="transmembrane region" description="Helical" evidence="1">
    <location>
        <begin position="532"/>
        <end position="556"/>
    </location>
</feature>
<sequence length="702" mass="80465">MNLFADILLVLAGTTLVFAVGQDEKYYEEKKDIFPDLPFGIINGKNVLCREQTRMYLESLRNLSLWAYEMRDSTAKSVNGLLRGGIAQFGQFEECLSTQAPFHTQYCIATVSADVPAPESPRDPKSLIYDPNESVLRKIYDKKDPAQQSENVVLMGWCIPASCTPTDLQDYLNEYLSSVDTPLRRENVTYSASILESSCQAQNDDKGFDQIDVSFILVTLIVVLLLIASTICDVMWTDEEKLGKGSSLRRLLVSFSIKKNYPRLGHSDDSNPALKVLYGMRVICICMIITDHRFGTFLSNAIMNFNEVEEQYRSTLGTLFFHGDLFVDSFFILSGILVTYCLLIQFDKKVLNPGFIILMRYIRLTPMYAYVIYFCATMFYFVGHGPMWKTIIAPEVQDCRENWWTSLLYVSNYVNADHMCMVHSWYLPCDFHYFIVAIFLCLLISKKKKTGLILLGITFITSIVVPFVIVFVNTRPAVLFFYLDFIRSPKTHPDFLLTYVKSHARSTPYFVGMVAGYLFYRMRERKANLTWISSYVIFLISIILMLVSIFTGVIFYDPYYEYDTLDAAAYSSLHRTVWSIGSVGVLYVASYGHVKWVYNVLSWKPWVPLSKLVYGAYLVHFQIQLRATAKKAAADVTSYFDIISYALSDIVLSFIVAFILYLLIEAPFRNIFAIMFFPAKHKEKNNNEKTEDVNETTVDSHL</sequence>
<dbReference type="OrthoDB" id="6585993at2759"/>
<proteinExistence type="predicted"/>
<gene>
    <name evidence="5" type="primary">LOC115874790</name>
</gene>
<feature type="transmembrane region" description="Helical" evidence="1">
    <location>
        <begin position="643"/>
        <end position="664"/>
    </location>
</feature>
<evidence type="ECO:0000259" key="3">
    <source>
        <dbReference type="SMART" id="SM00703"/>
    </source>
</evidence>
<dbReference type="KEGG" id="soy:115874790"/>
<dbReference type="InterPro" id="IPR006621">
    <property type="entry name" value="Nose-resist-to-fluoxetine_N"/>
</dbReference>
<feature type="transmembrane region" description="Helical" evidence="1">
    <location>
        <begin position="503"/>
        <end position="520"/>
    </location>
</feature>
<evidence type="ECO:0000256" key="1">
    <source>
        <dbReference type="SAM" id="Phobius"/>
    </source>
</evidence>
<dbReference type="InParanoid" id="A0A6J2X453"/>
<feature type="domain" description="Nose resistant-to-fluoxetine protein N-terminal" evidence="3">
    <location>
        <begin position="46"/>
        <end position="193"/>
    </location>
</feature>
<evidence type="ECO:0000256" key="2">
    <source>
        <dbReference type="SAM" id="SignalP"/>
    </source>
</evidence>
<name>A0A6J2X453_SITOR</name>
<dbReference type="RefSeq" id="XP_030745927.1">
    <property type="nucleotide sequence ID" value="XM_030890067.1"/>
</dbReference>
<dbReference type="Pfam" id="PF20146">
    <property type="entry name" value="NRF"/>
    <property type="match status" value="1"/>
</dbReference>
<keyword evidence="1" id="KW-1133">Transmembrane helix</keyword>
<feature type="signal peptide" evidence="2">
    <location>
        <begin position="1"/>
        <end position="19"/>
    </location>
</feature>
<feature type="transmembrane region" description="Helical" evidence="1">
    <location>
        <begin position="576"/>
        <end position="594"/>
    </location>
</feature>
<reference evidence="5" key="1">
    <citation type="submission" date="2025-08" db="UniProtKB">
        <authorList>
            <consortium name="RefSeq"/>
        </authorList>
    </citation>
    <scope>IDENTIFICATION</scope>
    <source>
        <tissue evidence="5">Gonads</tissue>
    </source>
</reference>
<dbReference type="GeneID" id="115874790"/>
<feature type="transmembrane region" description="Helical" evidence="1">
    <location>
        <begin position="213"/>
        <end position="236"/>
    </location>
</feature>
<feature type="chain" id="PRO_5026731751" evidence="2">
    <location>
        <begin position="20"/>
        <end position="702"/>
    </location>
</feature>
<dbReference type="PANTHER" id="PTHR11161:SF71">
    <property type="entry name" value="NOSE RESISTANT-TO-FLUOXETINE PROTEIN N-TERMINAL DOMAIN-CONTAINING PROTEIN"/>
    <property type="match status" value="1"/>
</dbReference>
<dbReference type="Pfam" id="PF01757">
    <property type="entry name" value="Acyl_transf_3"/>
    <property type="match status" value="1"/>
</dbReference>
<dbReference type="SMART" id="SM00703">
    <property type="entry name" value="NRF"/>
    <property type="match status" value="1"/>
</dbReference>